<protein>
    <submittedName>
        <fullName evidence="1">Uncharacterized protein</fullName>
    </submittedName>
</protein>
<accession>A0A218KBS0</accession>
<dbReference type="EMBL" id="KT070867">
    <property type="protein sequence ID" value="AKQ08343.1"/>
    <property type="molecule type" value="Genomic_DNA"/>
</dbReference>
<sequence length="101" mass="11701">MNGNLQELLDSYLIGKWKEYDYEMHGARTEIQKYEDNQFVVLFGDANTKVECRPRIFFKCVKNDCGLLITDVLQIPSISKAYDDKVLDVLKGYLIKEGEIC</sequence>
<name>A0A218KBS0_9CAUD</name>
<gene>
    <name evidence="1" type="ORF">PBC2_028</name>
</gene>
<proteinExistence type="predicted"/>
<reference evidence="1 2" key="1">
    <citation type="submission" date="2015-06" db="EMBL/GenBank/DDBJ databases">
        <title>Complete genome sequence of Bacillus cereus phage PBC2.</title>
        <authorList>
            <person name="Kong M."/>
            <person name="Ryu S."/>
        </authorList>
    </citation>
    <scope>NUCLEOTIDE SEQUENCE [LARGE SCALE GENOMIC DNA]</scope>
</reference>
<evidence type="ECO:0000313" key="2">
    <source>
        <dbReference type="Proteomes" id="UP000223102"/>
    </source>
</evidence>
<dbReference type="Proteomes" id="UP000223102">
    <property type="component" value="Segment"/>
</dbReference>
<organism evidence="1 2">
    <name type="scientific">Bacillus phage PBC2</name>
    <dbReference type="NCBI Taxonomy" id="1675029"/>
    <lineage>
        <taxon>Viruses</taxon>
        <taxon>Duplodnaviria</taxon>
        <taxon>Heunggongvirae</taxon>
        <taxon>Uroviricota</taxon>
        <taxon>Caudoviricetes</taxon>
        <taxon>Andregratiavirinae</taxon>
        <taxon>Haetaevirus</taxon>
        <taxon>Haetaevirus PBC2</taxon>
    </lineage>
</organism>
<evidence type="ECO:0000313" key="1">
    <source>
        <dbReference type="EMBL" id="AKQ08343.1"/>
    </source>
</evidence>
<keyword evidence="2" id="KW-1185">Reference proteome</keyword>